<dbReference type="RefSeq" id="WP_004627655.1">
    <property type="nucleotide sequence ID" value="NZ_AORV01000046.1"/>
</dbReference>
<proteinExistence type="predicted"/>
<reference evidence="5 6" key="1">
    <citation type="journal article" date="2013" name="Genome Announc.">
        <title>Draft Genome Sequence of the Cellulolytic, Mesophilic, Anaerobic Bacterium Clostridium termitidis Strain CT1112 (DSM 5398).</title>
        <authorList>
            <person name="Lal S."/>
            <person name="Ramachandran U."/>
            <person name="Zhang X."/>
            <person name="Munir R."/>
            <person name="Sparling R."/>
            <person name="Levin D.B."/>
        </authorList>
    </citation>
    <scope>NUCLEOTIDE SEQUENCE [LARGE SCALE GENOMIC DNA]</scope>
    <source>
        <strain evidence="5 6">CT1112</strain>
    </source>
</reference>
<dbReference type="AlphaFoldDB" id="S0FHE5"/>
<evidence type="ECO:0000256" key="3">
    <source>
        <dbReference type="ARBA" id="ARBA00023163"/>
    </source>
</evidence>
<dbReference type="Gene3D" id="3.40.50.2300">
    <property type="match status" value="2"/>
</dbReference>
<dbReference type="STRING" id="1195236.CTER_3339"/>
<dbReference type="GO" id="GO:0000976">
    <property type="term" value="F:transcription cis-regulatory region binding"/>
    <property type="evidence" value="ECO:0007669"/>
    <property type="project" value="TreeGrafter"/>
</dbReference>
<dbReference type="CDD" id="cd01392">
    <property type="entry name" value="HTH_LacI"/>
    <property type="match status" value="1"/>
</dbReference>
<keyword evidence="1" id="KW-0805">Transcription regulation</keyword>
<dbReference type="Pfam" id="PF00356">
    <property type="entry name" value="LacI"/>
    <property type="match status" value="1"/>
</dbReference>
<dbReference type="PANTHER" id="PTHR30146:SF154">
    <property type="entry name" value="TRANSCRIPTION REGULATOR, MEMBER OF GALR FAMILY"/>
    <property type="match status" value="1"/>
</dbReference>
<dbReference type="EMBL" id="AORV01000046">
    <property type="protein sequence ID" value="EMS70822.1"/>
    <property type="molecule type" value="Genomic_DNA"/>
</dbReference>
<dbReference type="PRINTS" id="PR00036">
    <property type="entry name" value="HTHLACI"/>
</dbReference>
<keyword evidence="3" id="KW-0804">Transcription</keyword>
<sequence length="324" mass="36406">MATMKDVAQLAGVSLITVSRVINSPDIVSEATRLKVEQAMEALDFMPNFAAKALAQNNTRTIYLYIPGNIGISDPFNMHLIAGVAEELSNANYLFLVKRDLEFNHRCDGAIVMGLDLSEENAFTAKIKVPFVLFGKNDLDIDCVDVDNELGAVMMADKIIANGHKKIGFIMRDTSQRYAHERLEGYKKALEKNNIPFDEKLVRYAENSEQEGYTNAYDLMTREKPTAIFCCVDLLAIGAFRAAEKLKLKIPRDISIAGFDGLIFDLIPKVPLTTVRQPVYETGRALAARLLERLKNPELPYEKKYLEPEMKWRESVGPNRHQTG</sequence>
<dbReference type="GO" id="GO:0003700">
    <property type="term" value="F:DNA-binding transcription factor activity"/>
    <property type="evidence" value="ECO:0007669"/>
    <property type="project" value="TreeGrafter"/>
</dbReference>
<gene>
    <name evidence="5" type="ORF">CTER_3339</name>
</gene>
<dbReference type="PROSITE" id="PS00356">
    <property type="entry name" value="HTH_LACI_1"/>
    <property type="match status" value="1"/>
</dbReference>
<dbReference type="CDD" id="cd06267">
    <property type="entry name" value="PBP1_LacI_sugar_binding-like"/>
    <property type="match status" value="1"/>
</dbReference>
<keyword evidence="6" id="KW-1185">Reference proteome</keyword>
<evidence type="ECO:0000256" key="1">
    <source>
        <dbReference type="ARBA" id="ARBA00023015"/>
    </source>
</evidence>
<dbReference type="Pfam" id="PF13377">
    <property type="entry name" value="Peripla_BP_3"/>
    <property type="match status" value="1"/>
</dbReference>
<dbReference type="InterPro" id="IPR028082">
    <property type="entry name" value="Peripla_BP_I"/>
</dbReference>
<dbReference type="PANTHER" id="PTHR30146">
    <property type="entry name" value="LACI-RELATED TRANSCRIPTIONAL REPRESSOR"/>
    <property type="match status" value="1"/>
</dbReference>
<comment type="caution">
    <text evidence="5">The sequence shown here is derived from an EMBL/GenBank/DDBJ whole genome shotgun (WGS) entry which is preliminary data.</text>
</comment>
<protein>
    <submittedName>
        <fullName evidence="5">Transcriptional regulator</fullName>
    </submittedName>
</protein>
<feature type="domain" description="HTH lacI-type" evidence="4">
    <location>
        <begin position="2"/>
        <end position="56"/>
    </location>
</feature>
<dbReference type="Proteomes" id="UP000014155">
    <property type="component" value="Unassembled WGS sequence"/>
</dbReference>
<dbReference type="PROSITE" id="PS50932">
    <property type="entry name" value="HTH_LACI_2"/>
    <property type="match status" value="1"/>
</dbReference>
<evidence type="ECO:0000313" key="6">
    <source>
        <dbReference type="Proteomes" id="UP000014155"/>
    </source>
</evidence>
<dbReference type="InterPro" id="IPR010982">
    <property type="entry name" value="Lambda_DNA-bd_dom_sf"/>
</dbReference>
<name>S0FHE5_RUMCE</name>
<dbReference type="InterPro" id="IPR046335">
    <property type="entry name" value="LacI/GalR-like_sensor"/>
</dbReference>
<evidence type="ECO:0000259" key="4">
    <source>
        <dbReference type="PROSITE" id="PS50932"/>
    </source>
</evidence>
<organism evidence="5 6">
    <name type="scientific">Ruminiclostridium cellobioparum subsp. termitidis CT1112</name>
    <dbReference type="NCBI Taxonomy" id="1195236"/>
    <lineage>
        <taxon>Bacteria</taxon>
        <taxon>Bacillati</taxon>
        <taxon>Bacillota</taxon>
        <taxon>Clostridia</taxon>
        <taxon>Eubacteriales</taxon>
        <taxon>Oscillospiraceae</taxon>
        <taxon>Ruminiclostridium</taxon>
    </lineage>
</organism>
<evidence type="ECO:0000313" key="5">
    <source>
        <dbReference type="EMBL" id="EMS70822.1"/>
    </source>
</evidence>
<evidence type="ECO:0000256" key="2">
    <source>
        <dbReference type="ARBA" id="ARBA00023125"/>
    </source>
</evidence>
<dbReference type="SUPFAM" id="SSF47413">
    <property type="entry name" value="lambda repressor-like DNA-binding domains"/>
    <property type="match status" value="1"/>
</dbReference>
<accession>S0FHE5</accession>
<dbReference type="SMART" id="SM00354">
    <property type="entry name" value="HTH_LACI"/>
    <property type="match status" value="1"/>
</dbReference>
<dbReference type="Gene3D" id="1.10.260.40">
    <property type="entry name" value="lambda repressor-like DNA-binding domains"/>
    <property type="match status" value="1"/>
</dbReference>
<dbReference type="SUPFAM" id="SSF53822">
    <property type="entry name" value="Periplasmic binding protein-like I"/>
    <property type="match status" value="1"/>
</dbReference>
<dbReference type="PATRIC" id="fig|1195236.3.peg.3566"/>
<keyword evidence="2" id="KW-0238">DNA-binding</keyword>
<dbReference type="InterPro" id="IPR000843">
    <property type="entry name" value="HTH_LacI"/>
</dbReference>
<dbReference type="eggNOG" id="COG1609">
    <property type="taxonomic scope" value="Bacteria"/>
</dbReference>